<evidence type="ECO:0000256" key="1">
    <source>
        <dbReference type="ARBA" id="ARBA00004173"/>
    </source>
</evidence>
<reference evidence="5" key="1">
    <citation type="journal article" date="2017" name="Nature">
        <title>The genome of Chenopodium quinoa.</title>
        <authorList>
            <person name="Jarvis D.E."/>
            <person name="Ho Y.S."/>
            <person name="Lightfoot D.J."/>
            <person name="Schmoeckel S.M."/>
            <person name="Li B."/>
            <person name="Borm T.J.A."/>
            <person name="Ohyanagi H."/>
            <person name="Mineta K."/>
            <person name="Michell C.T."/>
            <person name="Saber N."/>
            <person name="Kharbatia N.M."/>
            <person name="Rupper R.R."/>
            <person name="Sharp A.R."/>
            <person name="Dally N."/>
            <person name="Boughton B.A."/>
            <person name="Woo Y.H."/>
            <person name="Gao G."/>
            <person name="Schijlen E.G.W.M."/>
            <person name="Guo X."/>
            <person name="Momin A.A."/>
            <person name="Negrao S."/>
            <person name="Al-Babili S."/>
            <person name="Gehring C."/>
            <person name="Roessner U."/>
            <person name="Jung C."/>
            <person name="Murphy K."/>
            <person name="Arold S.T."/>
            <person name="Gojobori T."/>
            <person name="van der Linden C.G."/>
            <person name="van Loo E.N."/>
            <person name="Jellen E.N."/>
            <person name="Maughan P.J."/>
            <person name="Tester M."/>
        </authorList>
    </citation>
    <scope>NUCLEOTIDE SEQUENCE [LARGE SCALE GENOMIC DNA]</scope>
    <source>
        <strain evidence="5">cv. PI 614886</strain>
    </source>
</reference>
<keyword evidence="6" id="KW-1185">Reference proteome</keyword>
<dbReference type="SUPFAM" id="SSF47694">
    <property type="entry name" value="Cytochrome c oxidase subunit h"/>
    <property type="match status" value="1"/>
</dbReference>
<dbReference type="PANTHER" id="PTHR47445:SF1">
    <property type="entry name" value="OS08G0441400 PROTEIN"/>
    <property type="match status" value="1"/>
</dbReference>
<dbReference type="GO" id="GO:0005739">
    <property type="term" value="C:mitochondrion"/>
    <property type="evidence" value="ECO:0007669"/>
    <property type="project" value="UniProtKB-SubCell"/>
</dbReference>
<dbReference type="Gramene" id="AUR62043251-RA">
    <property type="protein sequence ID" value="AUR62043251-RA:cds"/>
    <property type="gene ID" value="AUR62043251"/>
</dbReference>
<organism evidence="5 6">
    <name type="scientific">Chenopodium quinoa</name>
    <name type="common">Quinoa</name>
    <dbReference type="NCBI Taxonomy" id="63459"/>
    <lineage>
        <taxon>Eukaryota</taxon>
        <taxon>Viridiplantae</taxon>
        <taxon>Streptophyta</taxon>
        <taxon>Embryophyta</taxon>
        <taxon>Tracheophyta</taxon>
        <taxon>Spermatophyta</taxon>
        <taxon>Magnoliopsida</taxon>
        <taxon>eudicotyledons</taxon>
        <taxon>Gunneridae</taxon>
        <taxon>Pentapetalae</taxon>
        <taxon>Caryophyllales</taxon>
        <taxon>Chenopodiaceae</taxon>
        <taxon>Chenopodioideae</taxon>
        <taxon>Atripliceae</taxon>
        <taxon>Chenopodium</taxon>
    </lineage>
</organism>
<dbReference type="OMA" id="NCRSSWV"/>
<name>A0A803NB42_CHEQI</name>
<protein>
    <recommendedName>
        <fullName evidence="7">Cytochrome c oxidase assembly factor 6</fullName>
    </recommendedName>
</protein>
<dbReference type="Gene3D" id="1.10.10.140">
    <property type="entry name" value="Cytochrome c oxidase, subunit VIb"/>
    <property type="match status" value="1"/>
</dbReference>
<evidence type="ECO:0000256" key="3">
    <source>
        <dbReference type="ARBA" id="ARBA00023157"/>
    </source>
</evidence>
<keyword evidence="2" id="KW-0496">Mitochondrion</keyword>
<evidence type="ECO:0008006" key="7">
    <source>
        <dbReference type="Google" id="ProtNLM"/>
    </source>
</evidence>
<sequence length="111" mass="12694">MSAEKSDKVHSDVLASARQACYKARDEFYACLERESGKVASECASVGLLYPAECKKFRANFENSCRLAWVKHFDRLHCGKKRTQRLLDDNELRRGPLTLPQQPFTYKPPAN</sequence>
<dbReference type="PANTHER" id="PTHR47445">
    <property type="entry name" value="OS08G0441400 PROTEIN"/>
    <property type="match status" value="1"/>
</dbReference>
<evidence type="ECO:0000256" key="4">
    <source>
        <dbReference type="SAM" id="MobiDB-lite"/>
    </source>
</evidence>
<dbReference type="Proteomes" id="UP000596660">
    <property type="component" value="Unplaced"/>
</dbReference>
<feature type="region of interest" description="Disordered" evidence="4">
    <location>
        <begin position="90"/>
        <end position="111"/>
    </location>
</feature>
<keyword evidence="3" id="KW-1015">Disulfide bond</keyword>
<dbReference type="GeneID" id="110706472"/>
<accession>A0A803NB42</accession>
<dbReference type="InterPro" id="IPR048280">
    <property type="entry name" value="COX6B-like"/>
</dbReference>
<proteinExistence type="predicted"/>
<evidence type="ECO:0000313" key="6">
    <source>
        <dbReference type="Proteomes" id="UP000596660"/>
    </source>
</evidence>
<dbReference type="InterPro" id="IPR036549">
    <property type="entry name" value="CX6/COA6-like_sf"/>
</dbReference>
<dbReference type="OrthoDB" id="16284at2759"/>
<dbReference type="AlphaFoldDB" id="A0A803NB42"/>
<evidence type="ECO:0000256" key="2">
    <source>
        <dbReference type="ARBA" id="ARBA00023128"/>
    </source>
</evidence>
<dbReference type="Pfam" id="PF02297">
    <property type="entry name" value="COX6B"/>
    <property type="match status" value="1"/>
</dbReference>
<dbReference type="EnsemblPlants" id="AUR62043251-RA">
    <property type="protein sequence ID" value="AUR62043251-RA:cds"/>
    <property type="gene ID" value="AUR62043251"/>
</dbReference>
<dbReference type="InterPro" id="IPR048282">
    <property type="entry name" value="COA6_pln"/>
</dbReference>
<dbReference type="KEGG" id="cqi:110706472"/>
<comment type="subcellular location">
    <subcellularLocation>
        <location evidence="1">Mitochondrion</location>
    </subcellularLocation>
</comment>
<evidence type="ECO:0000313" key="5">
    <source>
        <dbReference type="EnsemblPlants" id="AUR62043251-RA:cds"/>
    </source>
</evidence>
<reference evidence="5" key="2">
    <citation type="submission" date="2021-03" db="UniProtKB">
        <authorList>
            <consortium name="EnsemblPlants"/>
        </authorList>
    </citation>
    <scope>IDENTIFICATION</scope>
</reference>
<dbReference type="RefSeq" id="XP_021740082.1">
    <property type="nucleotide sequence ID" value="XM_021884390.1"/>
</dbReference>
<gene>
    <name evidence="5" type="primary">LOC110706472</name>
</gene>